<dbReference type="EMBL" id="AQGV01000015">
    <property type="protein sequence ID" value="MBE0370201.1"/>
    <property type="molecule type" value="Genomic_DNA"/>
</dbReference>
<accession>A0ABR9EGW2</accession>
<dbReference type="Proteomes" id="UP000615755">
    <property type="component" value="Unassembled WGS sequence"/>
</dbReference>
<proteinExistence type="predicted"/>
<name>A0ABR9EGW2_9GAMM</name>
<organism evidence="2 3">
    <name type="scientific">Pseudoalteromonas aurantia 208</name>
    <dbReference type="NCBI Taxonomy" id="1314867"/>
    <lineage>
        <taxon>Bacteria</taxon>
        <taxon>Pseudomonadati</taxon>
        <taxon>Pseudomonadota</taxon>
        <taxon>Gammaproteobacteria</taxon>
        <taxon>Alteromonadales</taxon>
        <taxon>Pseudoalteromonadaceae</taxon>
        <taxon>Pseudoalteromonas</taxon>
    </lineage>
</organism>
<evidence type="ECO:0000313" key="2">
    <source>
        <dbReference type="EMBL" id="MBE0370201.1"/>
    </source>
</evidence>
<sequence>MIRLKNKTHKNNNIKEQKTIQTNHNRRITTPSTKNQINI</sequence>
<feature type="compositionally biased region" description="Basic residues" evidence="1">
    <location>
        <begin position="1"/>
        <end position="12"/>
    </location>
</feature>
<evidence type="ECO:0000256" key="1">
    <source>
        <dbReference type="SAM" id="MobiDB-lite"/>
    </source>
</evidence>
<feature type="compositionally biased region" description="Polar residues" evidence="1">
    <location>
        <begin position="19"/>
        <end position="39"/>
    </location>
</feature>
<comment type="caution">
    <text evidence="2">The sequence shown here is derived from an EMBL/GenBank/DDBJ whole genome shotgun (WGS) entry which is preliminary data.</text>
</comment>
<protein>
    <submittedName>
        <fullName evidence="2">Uncharacterized protein</fullName>
    </submittedName>
</protein>
<evidence type="ECO:0000313" key="3">
    <source>
        <dbReference type="Proteomes" id="UP000615755"/>
    </source>
</evidence>
<keyword evidence="3" id="KW-1185">Reference proteome</keyword>
<feature type="region of interest" description="Disordered" evidence="1">
    <location>
        <begin position="1"/>
        <end position="39"/>
    </location>
</feature>
<gene>
    <name evidence="2" type="ORF">PAUR_b0177</name>
</gene>
<reference evidence="2 3" key="1">
    <citation type="submission" date="2015-03" db="EMBL/GenBank/DDBJ databases">
        <title>Genome sequence of Pseudoalteromonas aurantia.</title>
        <authorList>
            <person name="Xie B.-B."/>
            <person name="Rong J.-C."/>
            <person name="Qin Q.-L."/>
            <person name="Zhang Y.-Z."/>
        </authorList>
    </citation>
    <scope>NUCLEOTIDE SEQUENCE [LARGE SCALE GENOMIC DNA]</scope>
    <source>
        <strain evidence="2 3">208</strain>
    </source>
</reference>